<dbReference type="Pfam" id="PF09250">
    <property type="entry name" value="Prim-Pol"/>
    <property type="match status" value="1"/>
</dbReference>
<dbReference type="Proteomes" id="UP001500683">
    <property type="component" value="Unassembled WGS sequence"/>
</dbReference>
<keyword evidence="4" id="KW-1185">Reference proteome</keyword>
<dbReference type="SMART" id="SM00943">
    <property type="entry name" value="Prim-Pol"/>
    <property type="match status" value="1"/>
</dbReference>
<evidence type="ECO:0000313" key="3">
    <source>
        <dbReference type="EMBL" id="GAA4059725.1"/>
    </source>
</evidence>
<dbReference type="InterPro" id="IPR027417">
    <property type="entry name" value="P-loop_NTPase"/>
</dbReference>
<dbReference type="RefSeq" id="WP_344941420.1">
    <property type="nucleotide sequence ID" value="NZ_BAAAZG010000002.1"/>
</dbReference>
<organism evidence="3 4">
    <name type="scientific">Actinomadura miaoliensis</name>
    <dbReference type="NCBI Taxonomy" id="430685"/>
    <lineage>
        <taxon>Bacteria</taxon>
        <taxon>Bacillati</taxon>
        <taxon>Actinomycetota</taxon>
        <taxon>Actinomycetes</taxon>
        <taxon>Streptosporangiales</taxon>
        <taxon>Thermomonosporaceae</taxon>
        <taxon>Actinomadura</taxon>
    </lineage>
</organism>
<dbReference type="Pfam" id="PF13481">
    <property type="entry name" value="AAA_25"/>
    <property type="match status" value="1"/>
</dbReference>
<evidence type="ECO:0000313" key="4">
    <source>
        <dbReference type="Proteomes" id="UP001500683"/>
    </source>
</evidence>
<feature type="compositionally biased region" description="Low complexity" evidence="1">
    <location>
        <begin position="342"/>
        <end position="371"/>
    </location>
</feature>
<accession>A0ABP7V5H1</accession>
<dbReference type="EMBL" id="BAAAZG010000002">
    <property type="protein sequence ID" value="GAA4059725.1"/>
    <property type="molecule type" value="Genomic_DNA"/>
</dbReference>
<dbReference type="SUPFAM" id="SSF52540">
    <property type="entry name" value="P-loop containing nucleoside triphosphate hydrolases"/>
    <property type="match status" value="1"/>
</dbReference>
<comment type="caution">
    <text evidence="3">The sequence shown here is derived from an EMBL/GenBank/DDBJ whole genome shotgun (WGS) entry which is preliminary data.</text>
</comment>
<name>A0ABP7V5H1_9ACTN</name>
<protein>
    <recommendedName>
        <fullName evidence="2">DNA primase/polymerase bifunctional N-terminal domain-containing protein</fullName>
    </recommendedName>
</protein>
<feature type="region of interest" description="Disordered" evidence="1">
    <location>
        <begin position="341"/>
        <end position="389"/>
    </location>
</feature>
<sequence>MGDGATTPGPYAHAYDAYRRAGWTGVIPLPARRKKHPPKGTTGEAGAWPSYADCQAWADGPEGAGNIALRLSRHVVGVDVDNYDGKTGAATLADAEQRWGTLPATWRTTSRDDGVSGIRLYRVPEGLAWPGELGADVELIHAGYRYAVVWPSIHPEGRTYRWISPDGLTSTAIPDPDQLPALPAAWVDGLTGGQEATTTPRNTLADDAARGWILQTAGATDAPCARMERAIQQATGELAGPGSAHNAARDAALRVVRLADEGHTGLLGALTAVHKAFLANVTNPHRAGQVRFPREADAEWAALVTSAVNLVTATSSGSSVCDCSGQLTGLIVSGAHPLTVGTAALTPPQPNPATTQPDPVQHHQAVTDPAPATQPDPTPETRSRTSWWPRDLTAVLSGQDDEPGPAVLARADGARLFYTGKVNAILGESESGKTWLLLLAVAQTLADGGTVTYLDFEDTAAGIVGRLRALGVPDTHLTRLHYIGPDETLHATASDDLREHLDAVRADLIGLDGVNAAMTLLGLDLEKNKDATSFAQLLLKPLAQTGGAVVMVDHVPKHKDNRGKGGIGAQAKRAMMDGCAVTVEVIEPFGRGMTGRLRILVDKDRPGHVRAVSAEARKVGTAVLTSDAETGNVTVIIHPPDNAPAGPEKERGDRLMLMEAISAHLFEGPAPDDTSKGKISAALGKRQQDVREALDELVDRGFVERYDGWKHRLIEPYSIADDLTTTADDGPSDTPVRPVPAPSRDAGRGEGENRSTPSGDGDTPRRGVSPGRGPDRAAPDPLPRTVVEDGRVIDTATGEDLGPADGPL</sequence>
<feature type="domain" description="DNA primase/polymerase bifunctional N-terminal" evidence="2">
    <location>
        <begin position="15"/>
        <end position="179"/>
    </location>
</feature>
<dbReference type="SUPFAM" id="SSF56747">
    <property type="entry name" value="Prim-pol domain"/>
    <property type="match status" value="1"/>
</dbReference>
<proteinExistence type="predicted"/>
<evidence type="ECO:0000259" key="2">
    <source>
        <dbReference type="SMART" id="SM00943"/>
    </source>
</evidence>
<dbReference type="Gene3D" id="3.40.50.300">
    <property type="entry name" value="P-loop containing nucleotide triphosphate hydrolases"/>
    <property type="match status" value="1"/>
</dbReference>
<gene>
    <name evidence="3" type="ORF">GCM10022214_10310</name>
</gene>
<evidence type="ECO:0000256" key="1">
    <source>
        <dbReference type="SAM" id="MobiDB-lite"/>
    </source>
</evidence>
<reference evidence="4" key="1">
    <citation type="journal article" date="2019" name="Int. J. Syst. Evol. Microbiol.">
        <title>The Global Catalogue of Microorganisms (GCM) 10K type strain sequencing project: providing services to taxonomists for standard genome sequencing and annotation.</title>
        <authorList>
            <consortium name="The Broad Institute Genomics Platform"/>
            <consortium name="The Broad Institute Genome Sequencing Center for Infectious Disease"/>
            <person name="Wu L."/>
            <person name="Ma J."/>
        </authorList>
    </citation>
    <scope>NUCLEOTIDE SEQUENCE [LARGE SCALE GENOMIC DNA]</scope>
    <source>
        <strain evidence="4">JCM 16702</strain>
    </source>
</reference>
<feature type="region of interest" description="Disordered" evidence="1">
    <location>
        <begin position="722"/>
        <end position="808"/>
    </location>
</feature>
<dbReference type="InterPro" id="IPR015330">
    <property type="entry name" value="DNA_primase/pol_bifunc_N"/>
</dbReference>